<keyword evidence="1" id="KW-0732">Signal</keyword>
<evidence type="ECO:0000259" key="2">
    <source>
        <dbReference type="Pfam" id="PF06452"/>
    </source>
</evidence>
<proteinExistence type="predicted"/>
<dbReference type="AlphaFoldDB" id="A0A0S7WLS1"/>
<evidence type="ECO:0000313" key="3">
    <source>
        <dbReference type="EMBL" id="KPJ51114.1"/>
    </source>
</evidence>
<protein>
    <recommendedName>
        <fullName evidence="2">Carbohydrate-binding domain-containing protein</fullName>
    </recommendedName>
</protein>
<evidence type="ECO:0000313" key="4">
    <source>
        <dbReference type="Proteomes" id="UP000051124"/>
    </source>
</evidence>
<name>A0A0S7WLS1_UNCT6</name>
<comment type="caution">
    <text evidence="3">The sequence shown here is derived from an EMBL/GenBank/DDBJ whole genome shotgun (WGS) entry which is preliminary data.</text>
</comment>
<sequence>MLLLLLIHLSLSCFANGNVPEIFCRKTFDLPLVDGVLDDPCWREAHGVTGFSLLRGEGLATKQTYSFVLYDNWRLYVGFICLESRMDLVYANVFVRDGLVWHDDCVEVFMDTDHDHTTYFHVIANIAEIRYDEIGQLQPWTWDCDWQASVCRYEDRWTVEIAIPFACMYIDPPRPGDIWGFNVNREEWNLKERSGWAPTWHDFHEPYRFGHLIFEPES</sequence>
<accession>A0A0S7WLS1</accession>
<feature type="chain" id="PRO_5012994965" description="Carbohydrate-binding domain-containing protein" evidence="1">
    <location>
        <begin position="16"/>
        <end position="218"/>
    </location>
</feature>
<dbReference type="GO" id="GO:0004553">
    <property type="term" value="F:hydrolase activity, hydrolyzing O-glycosyl compounds"/>
    <property type="evidence" value="ECO:0007669"/>
    <property type="project" value="InterPro"/>
</dbReference>
<reference evidence="3 4" key="1">
    <citation type="journal article" date="2015" name="Microbiome">
        <title>Genomic resolution of linkages in carbon, nitrogen, and sulfur cycling among widespread estuary sediment bacteria.</title>
        <authorList>
            <person name="Baker B.J."/>
            <person name="Lazar C.S."/>
            <person name="Teske A.P."/>
            <person name="Dick G.J."/>
        </authorList>
    </citation>
    <scope>NUCLEOTIDE SEQUENCE [LARGE SCALE GENOMIC DNA]</scope>
    <source>
        <strain evidence="3">DG_26</strain>
    </source>
</reference>
<feature type="domain" description="Carbohydrate-binding" evidence="2">
    <location>
        <begin position="33"/>
        <end position="213"/>
    </location>
</feature>
<organism evidence="3 4">
    <name type="scientific">candidate division TA06 bacterium DG_26</name>
    <dbReference type="NCBI Taxonomy" id="1703771"/>
    <lineage>
        <taxon>Bacteria</taxon>
        <taxon>Bacteria division TA06</taxon>
    </lineage>
</organism>
<dbReference type="Pfam" id="PF06452">
    <property type="entry name" value="CBM9_1"/>
    <property type="match status" value="1"/>
</dbReference>
<dbReference type="EMBL" id="LIZT01000006">
    <property type="protein sequence ID" value="KPJ51114.1"/>
    <property type="molecule type" value="Genomic_DNA"/>
</dbReference>
<dbReference type="GO" id="GO:0030246">
    <property type="term" value="F:carbohydrate binding"/>
    <property type="evidence" value="ECO:0007669"/>
    <property type="project" value="InterPro"/>
</dbReference>
<dbReference type="GO" id="GO:0016052">
    <property type="term" value="P:carbohydrate catabolic process"/>
    <property type="evidence" value="ECO:0007669"/>
    <property type="project" value="InterPro"/>
</dbReference>
<dbReference type="InterPro" id="IPR010502">
    <property type="entry name" value="Carb-bd_dom_fam9"/>
</dbReference>
<dbReference type="SUPFAM" id="SSF49344">
    <property type="entry name" value="CBD9-like"/>
    <property type="match status" value="1"/>
</dbReference>
<dbReference type="Gene3D" id="2.60.40.1190">
    <property type="match status" value="1"/>
</dbReference>
<evidence type="ECO:0000256" key="1">
    <source>
        <dbReference type="SAM" id="SignalP"/>
    </source>
</evidence>
<feature type="signal peptide" evidence="1">
    <location>
        <begin position="1"/>
        <end position="15"/>
    </location>
</feature>
<dbReference type="Proteomes" id="UP000051124">
    <property type="component" value="Unassembled WGS sequence"/>
</dbReference>
<gene>
    <name evidence="3" type="ORF">AMJ40_01000</name>
</gene>